<protein>
    <submittedName>
        <fullName evidence="1">Uncharacterized protein</fullName>
    </submittedName>
</protein>
<organism evidence="1">
    <name type="scientific">Arcella intermedia</name>
    <dbReference type="NCBI Taxonomy" id="1963864"/>
    <lineage>
        <taxon>Eukaryota</taxon>
        <taxon>Amoebozoa</taxon>
        <taxon>Tubulinea</taxon>
        <taxon>Elardia</taxon>
        <taxon>Arcellinida</taxon>
        <taxon>Sphaerothecina</taxon>
        <taxon>Arcellidae</taxon>
        <taxon>Arcella</taxon>
    </lineage>
</organism>
<proteinExistence type="predicted"/>
<reference evidence="1" key="1">
    <citation type="journal article" date="2020" name="J. Eukaryot. Microbiol.">
        <title>De novo Sequencing, Assembly and Annotation of the Transcriptome for the Free-Living Testate Amoeba Arcella intermedia.</title>
        <authorList>
            <person name="Ribeiro G.M."/>
            <person name="Porfirio-Sousa A.L."/>
            <person name="Maurer-Alcala X.X."/>
            <person name="Katz L.A."/>
            <person name="Lahr D.J.G."/>
        </authorList>
    </citation>
    <scope>NUCLEOTIDE SEQUENCE</scope>
</reference>
<dbReference type="EMBL" id="GIBP01009594">
    <property type="protein sequence ID" value="NDV38563.1"/>
    <property type="molecule type" value="Transcribed_RNA"/>
</dbReference>
<name>A0A6B2LNE2_9EUKA</name>
<evidence type="ECO:0000313" key="1">
    <source>
        <dbReference type="EMBL" id="NDV38563.1"/>
    </source>
</evidence>
<sequence>MSQAGYPMPMRLRNLLTKELKKKKVNQRREMGPRAKATAIATAAVPTIAVTISTREGAHRRRHVIVLRNTSLLGILILNLRR</sequence>
<accession>A0A6B2LNE2</accession>
<dbReference type="AlphaFoldDB" id="A0A6B2LNE2"/>